<feature type="transmembrane region" description="Helical" evidence="9">
    <location>
        <begin position="431"/>
        <end position="457"/>
    </location>
</feature>
<dbReference type="EMBL" id="UFAJ01000031">
    <property type="protein sequence ID" value="SSD58633.1"/>
    <property type="molecule type" value="Genomic_DNA"/>
</dbReference>
<dbReference type="FunFam" id="1.20.1560.10:FF:000010">
    <property type="entry name" value="Multidrug resistance-associated ABC transporter"/>
    <property type="match status" value="1"/>
</dbReference>
<dbReference type="PANTHER" id="PTHR24223:SF456">
    <property type="entry name" value="MULTIDRUG RESISTANCE-ASSOCIATED PROTEIN LETHAL(2)03659"/>
    <property type="match status" value="1"/>
</dbReference>
<dbReference type="CDD" id="cd03250">
    <property type="entry name" value="ABCC_MRP_domain1"/>
    <property type="match status" value="1"/>
</dbReference>
<dbReference type="InterPro" id="IPR003439">
    <property type="entry name" value="ABC_transporter-like_ATP-bd"/>
</dbReference>
<feature type="transmembrane region" description="Helical" evidence="9">
    <location>
        <begin position="206"/>
        <end position="227"/>
    </location>
</feature>
<dbReference type="SMART" id="SM00382">
    <property type="entry name" value="AAA"/>
    <property type="match status" value="2"/>
</dbReference>
<evidence type="ECO:0000256" key="9">
    <source>
        <dbReference type="SAM" id="Phobius"/>
    </source>
</evidence>
<keyword evidence="7 9" id="KW-1133">Transmembrane helix</keyword>
<dbReference type="Pfam" id="PF00664">
    <property type="entry name" value="ABC_membrane"/>
    <property type="match status" value="2"/>
</dbReference>
<feature type="transmembrane region" description="Helical" evidence="9">
    <location>
        <begin position="149"/>
        <end position="173"/>
    </location>
</feature>
<dbReference type="InterPro" id="IPR036640">
    <property type="entry name" value="ABC1_TM_sf"/>
</dbReference>
<evidence type="ECO:0000313" key="12">
    <source>
        <dbReference type="EMBL" id="SSD58633.1"/>
    </source>
</evidence>
<proteinExistence type="inferred from homology"/>
<keyword evidence="5" id="KW-0547">Nucleotide-binding</keyword>
<dbReference type="Gene3D" id="1.20.1560.10">
    <property type="entry name" value="ABC transporter type 1, transmembrane domain"/>
    <property type="match status" value="2"/>
</dbReference>
<evidence type="ECO:0000256" key="5">
    <source>
        <dbReference type="ARBA" id="ARBA00022741"/>
    </source>
</evidence>
<dbReference type="GO" id="GO:0005524">
    <property type="term" value="F:ATP binding"/>
    <property type="evidence" value="ECO:0007669"/>
    <property type="project" value="UniProtKB-KW"/>
</dbReference>
<evidence type="ECO:0000256" key="2">
    <source>
        <dbReference type="ARBA" id="ARBA00009726"/>
    </source>
</evidence>
<dbReference type="VEuPathDB" id="FungiDB:SCODWIG_00394"/>
<protein>
    <submittedName>
        <fullName evidence="12">Related to Oligomycin resistance ATP-dependent permease YOR1</fullName>
    </submittedName>
</protein>
<feature type="transmembrane region" description="Helical" evidence="9">
    <location>
        <begin position="970"/>
        <end position="1001"/>
    </location>
</feature>
<dbReference type="PROSITE" id="PS00211">
    <property type="entry name" value="ABC_TRANSPORTER_1"/>
    <property type="match status" value="1"/>
</dbReference>
<evidence type="ECO:0000256" key="3">
    <source>
        <dbReference type="ARBA" id="ARBA00022448"/>
    </source>
</evidence>
<evidence type="ECO:0000259" key="11">
    <source>
        <dbReference type="PROSITE" id="PS50929"/>
    </source>
</evidence>
<keyword evidence="6" id="KW-0067">ATP-binding</keyword>
<organism evidence="12 13">
    <name type="scientific">Saccharomycodes ludwigii</name>
    <dbReference type="NCBI Taxonomy" id="36035"/>
    <lineage>
        <taxon>Eukaryota</taxon>
        <taxon>Fungi</taxon>
        <taxon>Dikarya</taxon>
        <taxon>Ascomycota</taxon>
        <taxon>Saccharomycotina</taxon>
        <taxon>Saccharomycetes</taxon>
        <taxon>Saccharomycodales</taxon>
        <taxon>Saccharomycodaceae</taxon>
        <taxon>Saccharomycodes</taxon>
    </lineage>
</organism>
<dbReference type="SUPFAM" id="SSF52540">
    <property type="entry name" value="P-loop containing nucleoside triphosphate hydrolases"/>
    <property type="match status" value="2"/>
</dbReference>
<dbReference type="Proteomes" id="UP000262825">
    <property type="component" value="Unassembled WGS sequence"/>
</dbReference>
<evidence type="ECO:0000313" key="13">
    <source>
        <dbReference type="Proteomes" id="UP000262825"/>
    </source>
</evidence>
<feature type="domain" description="ABC transporter" evidence="10">
    <location>
        <begin position="1166"/>
        <end position="1417"/>
    </location>
</feature>
<feature type="domain" description="ABC transporter" evidence="10">
    <location>
        <begin position="542"/>
        <end position="768"/>
    </location>
</feature>
<dbReference type="InterPro" id="IPR050173">
    <property type="entry name" value="ABC_transporter_C-like"/>
</dbReference>
<dbReference type="GO" id="GO:0008559">
    <property type="term" value="F:ABC-type xenobiotic transporter activity"/>
    <property type="evidence" value="ECO:0007669"/>
    <property type="project" value="TreeGrafter"/>
</dbReference>
<name>A0A376B1U1_9ASCO</name>
<dbReference type="PROSITE" id="PS50893">
    <property type="entry name" value="ABC_TRANSPORTER_2"/>
    <property type="match status" value="2"/>
</dbReference>
<dbReference type="GO" id="GO:0005886">
    <property type="term" value="C:plasma membrane"/>
    <property type="evidence" value="ECO:0007669"/>
    <property type="project" value="TreeGrafter"/>
</dbReference>
<dbReference type="SUPFAM" id="SSF90123">
    <property type="entry name" value="ABC transporter transmembrane region"/>
    <property type="match status" value="2"/>
</dbReference>
<comment type="similarity">
    <text evidence="2">Belongs to the ABC transporter superfamily. ABCC family. Conjugate transporter (TC 3.A.1.208) subfamily.</text>
</comment>
<feature type="transmembrane region" description="Helical" evidence="9">
    <location>
        <begin position="1070"/>
        <end position="1091"/>
    </location>
</feature>
<dbReference type="PANTHER" id="PTHR24223">
    <property type="entry name" value="ATP-BINDING CASSETTE SUB-FAMILY C"/>
    <property type="match status" value="1"/>
</dbReference>
<dbReference type="FunFam" id="3.40.50.300:FF:001750">
    <property type="entry name" value="ATP-binding cassette transporter"/>
    <property type="match status" value="1"/>
</dbReference>
<feature type="transmembrane region" description="Helical" evidence="9">
    <location>
        <begin position="891"/>
        <end position="914"/>
    </location>
</feature>
<comment type="subcellular location">
    <subcellularLocation>
        <location evidence="1">Membrane</location>
        <topology evidence="1">Multi-pass membrane protein</topology>
    </subcellularLocation>
</comment>
<feature type="transmembrane region" description="Helical" evidence="9">
    <location>
        <begin position="307"/>
        <end position="326"/>
    </location>
</feature>
<dbReference type="CDD" id="cd03244">
    <property type="entry name" value="ABCC_MRP_domain2"/>
    <property type="match status" value="1"/>
</dbReference>
<dbReference type="GO" id="GO:0016887">
    <property type="term" value="F:ATP hydrolysis activity"/>
    <property type="evidence" value="ECO:0007669"/>
    <property type="project" value="InterPro"/>
</dbReference>
<feature type="transmembrane region" description="Helical" evidence="9">
    <location>
        <begin position="278"/>
        <end position="301"/>
    </location>
</feature>
<dbReference type="InterPro" id="IPR003593">
    <property type="entry name" value="AAA+_ATPase"/>
</dbReference>
<accession>A0A376B1U1</accession>
<dbReference type="InterPro" id="IPR017871">
    <property type="entry name" value="ABC_transporter-like_CS"/>
</dbReference>
<feature type="transmembrane region" description="Helical" evidence="9">
    <location>
        <begin position="390"/>
        <end position="411"/>
    </location>
</feature>
<keyword evidence="8 9" id="KW-0472">Membrane</keyword>
<dbReference type="CDD" id="cd18606">
    <property type="entry name" value="ABC_6TM_YOR1_D2_like"/>
    <property type="match status" value="1"/>
</dbReference>
<feature type="transmembrane region" description="Helical" evidence="9">
    <location>
        <begin position="1103"/>
        <end position="1120"/>
    </location>
</feature>
<dbReference type="PROSITE" id="PS50929">
    <property type="entry name" value="ABC_TM1F"/>
    <property type="match status" value="2"/>
</dbReference>
<evidence type="ECO:0000256" key="8">
    <source>
        <dbReference type="ARBA" id="ARBA00023136"/>
    </source>
</evidence>
<keyword evidence="3" id="KW-0813">Transport</keyword>
<gene>
    <name evidence="12" type="ORF">SCODWIG_00394</name>
</gene>
<reference evidence="13" key="1">
    <citation type="submission" date="2018-06" db="EMBL/GenBank/DDBJ databases">
        <authorList>
            <person name="Guldener U."/>
        </authorList>
    </citation>
    <scope>NUCLEOTIDE SEQUENCE [LARGE SCALE GENOMIC DNA]</scope>
    <source>
        <strain evidence="13">UTAD17</strain>
    </source>
</reference>
<keyword evidence="4 9" id="KW-0812">Transmembrane</keyword>
<evidence type="ECO:0000256" key="7">
    <source>
        <dbReference type="ARBA" id="ARBA00022989"/>
    </source>
</evidence>
<dbReference type="CDD" id="cd18597">
    <property type="entry name" value="ABC_6TM_YOR1_D1_like"/>
    <property type="match status" value="1"/>
</dbReference>
<evidence type="ECO:0000256" key="4">
    <source>
        <dbReference type="ARBA" id="ARBA00022692"/>
    </source>
</evidence>
<evidence type="ECO:0000259" key="10">
    <source>
        <dbReference type="PROSITE" id="PS50893"/>
    </source>
</evidence>
<dbReference type="Pfam" id="PF00005">
    <property type="entry name" value="ABC_tran"/>
    <property type="match status" value="2"/>
</dbReference>
<feature type="transmembrane region" description="Helical" evidence="9">
    <location>
        <begin position="845"/>
        <end position="871"/>
    </location>
</feature>
<dbReference type="FunFam" id="3.40.50.300:FF:000565">
    <property type="entry name" value="ABC bile acid transporter"/>
    <property type="match status" value="1"/>
</dbReference>
<evidence type="ECO:0000256" key="1">
    <source>
        <dbReference type="ARBA" id="ARBA00004141"/>
    </source>
</evidence>
<feature type="domain" description="ABC transmembrane type-1" evidence="11">
    <location>
        <begin position="166"/>
        <end position="452"/>
    </location>
</feature>
<feature type="domain" description="ABC transmembrane type-1" evidence="11">
    <location>
        <begin position="851"/>
        <end position="1128"/>
    </location>
</feature>
<dbReference type="InterPro" id="IPR011527">
    <property type="entry name" value="ABC1_TM_dom"/>
</dbReference>
<keyword evidence="13" id="KW-1185">Reference proteome</keyword>
<dbReference type="Gene3D" id="3.40.50.300">
    <property type="entry name" value="P-loop containing nucleotide triphosphate hydrolases"/>
    <property type="match status" value="2"/>
</dbReference>
<evidence type="ECO:0000256" key="6">
    <source>
        <dbReference type="ARBA" id="ARBA00022840"/>
    </source>
</evidence>
<sequence length="1432" mass="162938">MSSKKPEVVTTNSVVVDTSITTEKSQQETLLNLNIDDLEKVTDSNIIPQKRLFSFLHSKKIPEIPTYNTNSNNDQSDERPIYPLYHVNWISRIFFLWIIPLIKIGYKRTLQPNDLFKLDDRLSIESLYNDFENNWNRILKIHNGKIPKFALVITLLRTFRYMFGSSILISIIYSCGQALTPLLTKKLINFVEEKQFIPHLHVNNGVGYAIGTSVLMLTTGLLFNHFFHNSIMTGYQVRSVLTRAVFTKTFKISQYSHHKYSNGKITSIMSTDLSRMELAWAFQPLLWSFPGPLIICIVLLIINLGAISLIGFGTFFVIVVLILFAFNQIIQLRVKTNKFTDQRVSLMREILNSLKMIKYYAWEDAYDKNVKDIRKNEVSLVVKMQNIRNIFTAFAIVLPSLSSLIVFLALYKINGNGFQGKNTGQIFSSLSLFEVLSLQMIFVPIALGTGIDGLIALSRVQDFLLAEEEEKLKPLPPCDLSKDNVLELENCSFEWQDYEALIQKEEEDEEKQKKSKSTKFSFVKKKNTTSEKQQDCISEDKNNKKKITTNNNVANPIKGFHDISFEVKRGELIIVTGGIGTGKSSLLLALARFMTRTSDESTSTFKQTGTLLLCGYPWVQNTTVRNNILFGSKFDPIKYDKVIKACSLTTDLSNLPAGDFTEIGERGVTLSGGQKARINLARSVYRDKDIYLFDDVLSAVDARVGKHIMDECIIKFLNGKTRILATHQLSLIEKADRVIYLGAGGSFNIGTVDELLSTNNGFSQLMDFSKREADKEHIKTQEDEAMEIQSVSSSSSTSDIEEKYRSQDTKMMAKMGQTILKEERAINSMSLNIYKKYLKAGSGKWYLLATIMYLLFVAFSTFTELFSSVWLSFWTEEKFKGRKDGFYMGLYILWVFSSLLFLVLQFVLICEVALRASRNLNIKAVETVLHTPMSFIDTTPIGRILNRFTKDTEVLDSEILEQLRMTINEAFMVIGVMIMCIIYLPWFAIAVPFIMLSFVFISDHYQSSGREIKRLEAVQRSFVYNNFNEVLTGIDTVKAYSLQEMFLKKNDYLINKQNEATYLTVATQRWVSICMDIVAVCYALIITLLCVTRQFRIGASSTGVLLSYVLQFPGLLNSLLRSITQAENDMNSVERLVYYASDLPQEAPYRIMELKPDNNWPINANIIFQNVSLKYRPELPFVLKDLSIDIKGGEKIGVCGRTGAGKSTIMSALYRLVELTHGKIIIDGIDISKIGLFDLRSKLTIIPQDPVLFKGTIRKNLDPFGECNDDILWNALVRSGAITEDIIKDVRSQTKSKEDGNTELHKFHLDQTVEDEGSNFSLGERQILALSRALVRKSKILILDEATSSVDYETDANIQTRIVKEFPHCTILCIAHRLKTILNYDRILVLEKGEIQEFDSPINLFDKEKGIFREMCDRSGIQRNDIKCSYGE</sequence>
<dbReference type="InterPro" id="IPR027417">
    <property type="entry name" value="P-loop_NTPase"/>
</dbReference>